<organism evidence="1 2">
    <name type="scientific">Xylaria arbuscula</name>
    <dbReference type="NCBI Taxonomy" id="114810"/>
    <lineage>
        <taxon>Eukaryota</taxon>
        <taxon>Fungi</taxon>
        <taxon>Dikarya</taxon>
        <taxon>Ascomycota</taxon>
        <taxon>Pezizomycotina</taxon>
        <taxon>Sordariomycetes</taxon>
        <taxon>Xylariomycetidae</taxon>
        <taxon>Xylariales</taxon>
        <taxon>Xylariaceae</taxon>
        <taxon>Xylaria</taxon>
    </lineage>
</organism>
<protein>
    <submittedName>
        <fullName evidence="1">Uncharacterized protein</fullName>
    </submittedName>
</protein>
<keyword evidence="2" id="KW-1185">Reference proteome</keyword>
<evidence type="ECO:0000313" key="2">
    <source>
        <dbReference type="Proteomes" id="UP001148614"/>
    </source>
</evidence>
<dbReference type="AlphaFoldDB" id="A0A9W8NJC9"/>
<gene>
    <name evidence="1" type="ORF">NPX13_g2349</name>
</gene>
<dbReference type="Proteomes" id="UP001148614">
    <property type="component" value="Unassembled WGS sequence"/>
</dbReference>
<comment type="caution">
    <text evidence="1">The sequence shown here is derived from an EMBL/GenBank/DDBJ whole genome shotgun (WGS) entry which is preliminary data.</text>
</comment>
<dbReference type="VEuPathDB" id="FungiDB:F4678DRAFT_428932"/>
<evidence type="ECO:0000313" key="1">
    <source>
        <dbReference type="EMBL" id="KAJ3578221.1"/>
    </source>
</evidence>
<accession>A0A9W8NJC9</accession>
<name>A0A9W8NJC9_9PEZI</name>
<proteinExistence type="predicted"/>
<sequence>MYGPGLSISLKELHELLFGSKKTIVPAEDVVQDSWDLPAPSAAPVDLLPNLTHLSLAIDPSSAPSVSWKRLLSVAGKLSQLTQLSLAGWPEPSLTPNAKFAKMTSDTTGRSVQYGGTGPYSHNLDQDWTEAILVLKRLSRLIYGLEYLDLTGCSDWIRALREESDGEFRVDFVDWVGDWGKITTLRLNSGYGIETDDAPKSEVVRFSEWIEEAAAVERHIRAQRAGRGRFITVERDALSETAQAIVNHEKLMISLNQ</sequence>
<reference evidence="1" key="1">
    <citation type="submission" date="2022-07" db="EMBL/GenBank/DDBJ databases">
        <title>Genome Sequence of Xylaria arbuscula.</title>
        <authorList>
            <person name="Buettner E."/>
        </authorList>
    </citation>
    <scope>NUCLEOTIDE SEQUENCE</scope>
    <source>
        <strain evidence="1">VT107</strain>
    </source>
</reference>
<dbReference type="EMBL" id="JANPWZ010000243">
    <property type="protein sequence ID" value="KAJ3578221.1"/>
    <property type="molecule type" value="Genomic_DNA"/>
</dbReference>